<dbReference type="PROSITE" id="PS50102">
    <property type="entry name" value="RRM"/>
    <property type="match status" value="2"/>
</dbReference>
<evidence type="ECO:0000256" key="2">
    <source>
        <dbReference type="ARBA" id="ARBA00022884"/>
    </source>
</evidence>
<evidence type="ECO:0000313" key="7">
    <source>
        <dbReference type="Proteomes" id="UP000030746"/>
    </source>
</evidence>
<protein>
    <recommendedName>
        <fullName evidence="5">RRM domain-containing protein</fullName>
    </recommendedName>
</protein>
<dbReference type="Pfam" id="PF00076">
    <property type="entry name" value="RRM_1"/>
    <property type="match status" value="2"/>
</dbReference>
<reference evidence="6 7" key="1">
    <citation type="journal article" date="2013" name="Nature">
        <title>Insights into bilaterian evolution from three spiralian genomes.</title>
        <authorList>
            <person name="Simakov O."/>
            <person name="Marletaz F."/>
            <person name="Cho S.J."/>
            <person name="Edsinger-Gonzales E."/>
            <person name="Havlak P."/>
            <person name="Hellsten U."/>
            <person name="Kuo D.H."/>
            <person name="Larsson T."/>
            <person name="Lv J."/>
            <person name="Arendt D."/>
            <person name="Savage R."/>
            <person name="Osoegawa K."/>
            <person name="de Jong P."/>
            <person name="Grimwood J."/>
            <person name="Chapman J.A."/>
            <person name="Shapiro H."/>
            <person name="Aerts A."/>
            <person name="Otillar R.P."/>
            <person name="Terry A.Y."/>
            <person name="Boore J.L."/>
            <person name="Grigoriev I.V."/>
            <person name="Lindberg D.R."/>
            <person name="Seaver E.C."/>
            <person name="Weisblat D.A."/>
            <person name="Putnam N.H."/>
            <person name="Rokhsar D.S."/>
        </authorList>
    </citation>
    <scope>NUCLEOTIDE SEQUENCE [LARGE SCALE GENOMIC DNA]</scope>
</reference>
<dbReference type="RefSeq" id="XP_009062058.1">
    <property type="nucleotide sequence ID" value="XM_009063810.1"/>
</dbReference>
<dbReference type="EMBL" id="KB202953">
    <property type="protein sequence ID" value="ESO87106.1"/>
    <property type="molecule type" value="Genomic_DNA"/>
</dbReference>
<sequence length="310" mass="34397">MRLKKSTPVMKPAMKKKVPVESSDDDDDDDDDDDEDSVDNGVDNTTALKGVMENIKQFGGNAESDDEDDDDDDEEEEDDDVDNDSVLQTKKRKVESSADIPAKKTKTEFISIFMGGLNKDSTPESIKQFFTKKGVTVLEVRKKQGKKFGHCDLSTKEDLVKAVNLDGKKIDGVNVNIAEATSARPDFDAPKRAKVGKKTLVVRNLQYAVTENELLENFKGALEARIPVFPDTGKSRGKGFVDFPTVDDAKQSQIKMHGKKIRGRAIYVEFAPESGKGPGAKDGEVLKEKKRKPKIKNKVFTENQFEDDSD</sequence>
<keyword evidence="1" id="KW-0677">Repeat</keyword>
<dbReference type="CTD" id="20247950"/>
<proteinExistence type="predicted"/>
<dbReference type="Proteomes" id="UP000030746">
    <property type="component" value="Unassembled WGS sequence"/>
</dbReference>
<feature type="domain" description="RRM" evidence="5">
    <location>
        <begin position="110"/>
        <end position="182"/>
    </location>
</feature>
<dbReference type="InterPro" id="IPR035979">
    <property type="entry name" value="RBD_domain_sf"/>
</dbReference>
<name>V4A1D8_LOTGI</name>
<dbReference type="InterPro" id="IPR000504">
    <property type="entry name" value="RRM_dom"/>
</dbReference>
<feature type="region of interest" description="Disordered" evidence="4">
    <location>
        <begin position="272"/>
        <end position="292"/>
    </location>
</feature>
<dbReference type="GO" id="GO:0003723">
    <property type="term" value="F:RNA binding"/>
    <property type="evidence" value="ECO:0007669"/>
    <property type="project" value="UniProtKB-UniRule"/>
</dbReference>
<dbReference type="KEGG" id="lgi:LOTGIDRAFT_229264"/>
<feature type="region of interest" description="Disordered" evidence="4">
    <location>
        <begin position="1"/>
        <end position="100"/>
    </location>
</feature>
<dbReference type="STRING" id="225164.V4A1D8"/>
<dbReference type="PANTHER" id="PTHR23236:SF119">
    <property type="entry name" value="NUCLEAR RNA-BINDING PROTEIN SART-3"/>
    <property type="match status" value="1"/>
</dbReference>
<dbReference type="PANTHER" id="PTHR23236">
    <property type="entry name" value="EUKARYOTIC TRANSLATION INITIATION FACTOR 4B/4H"/>
    <property type="match status" value="1"/>
</dbReference>
<dbReference type="OrthoDB" id="167718at2759"/>
<dbReference type="GeneID" id="20247950"/>
<evidence type="ECO:0000259" key="5">
    <source>
        <dbReference type="PROSITE" id="PS50102"/>
    </source>
</evidence>
<evidence type="ECO:0000256" key="4">
    <source>
        <dbReference type="SAM" id="MobiDB-lite"/>
    </source>
</evidence>
<dbReference type="InterPro" id="IPR012677">
    <property type="entry name" value="Nucleotide-bd_a/b_plait_sf"/>
</dbReference>
<dbReference type="SUPFAM" id="SSF54928">
    <property type="entry name" value="RNA-binding domain, RBD"/>
    <property type="match status" value="1"/>
</dbReference>
<feature type="domain" description="RRM" evidence="5">
    <location>
        <begin position="198"/>
        <end position="273"/>
    </location>
</feature>
<dbReference type="HOGENOM" id="CLU_898002_0_0_1"/>
<keyword evidence="7" id="KW-1185">Reference proteome</keyword>
<evidence type="ECO:0000256" key="1">
    <source>
        <dbReference type="ARBA" id="ARBA00022737"/>
    </source>
</evidence>
<feature type="compositionally biased region" description="Acidic residues" evidence="4">
    <location>
        <begin position="22"/>
        <end position="38"/>
    </location>
</feature>
<dbReference type="AlphaFoldDB" id="V4A1D8"/>
<organism evidence="6 7">
    <name type="scientific">Lottia gigantea</name>
    <name type="common">Giant owl limpet</name>
    <dbReference type="NCBI Taxonomy" id="225164"/>
    <lineage>
        <taxon>Eukaryota</taxon>
        <taxon>Metazoa</taxon>
        <taxon>Spiralia</taxon>
        <taxon>Lophotrochozoa</taxon>
        <taxon>Mollusca</taxon>
        <taxon>Gastropoda</taxon>
        <taxon>Patellogastropoda</taxon>
        <taxon>Lottioidea</taxon>
        <taxon>Lottiidae</taxon>
        <taxon>Lottia</taxon>
    </lineage>
</organism>
<gene>
    <name evidence="6" type="ORF">LOTGIDRAFT_229264</name>
</gene>
<dbReference type="SMART" id="SM00360">
    <property type="entry name" value="RRM"/>
    <property type="match status" value="2"/>
</dbReference>
<dbReference type="Gene3D" id="3.30.70.330">
    <property type="match status" value="2"/>
</dbReference>
<evidence type="ECO:0000256" key="3">
    <source>
        <dbReference type="PROSITE-ProRule" id="PRU00176"/>
    </source>
</evidence>
<dbReference type="OMA" id="LDCAKSK"/>
<keyword evidence="2 3" id="KW-0694">RNA-binding</keyword>
<feature type="compositionally biased region" description="Acidic residues" evidence="4">
    <location>
        <begin position="63"/>
        <end position="83"/>
    </location>
</feature>
<accession>V4A1D8</accession>
<evidence type="ECO:0000313" key="6">
    <source>
        <dbReference type="EMBL" id="ESO87106.1"/>
    </source>
</evidence>